<feature type="domain" description="DUF4350" evidence="1">
    <location>
        <begin position="44"/>
        <end position="214"/>
    </location>
</feature>
<organism evidence="2 3">
    <name type="scientific">Geoglobus acetivorans</name>
    <dbReference type="NCBI Taxonomy" id="565033"/>
    <lineage>
        <taxon>Archaea</taxon>
        <taxon>Methanobacteriati</taxon>
        <taxon>Methanobacteriota</taxon>
        <taxon>Archaeoglobi</taxon>
        <taxon>Archaeoglobales</taxon>
        <taxon>Archaeoglobaceae</taxon>
        <taxon>Geoglobus</taxon>
    </lineage>
</organism>
<name>A0ABZ3H0L9_GEOAI</name>
<dbReference type="EMBL" id="CP087714">
    <property type="protein sequence ID" value="XAT62751.1"/>
    <property type="molecule type" value="Genomic_DNA"/>
</dbReference>
<dbReference type="Pfam" id="PF14258">
    <property type="entry name" value="DUF4350"/>
    <property type="match status" value="1"/>
</dbReference>
<evidence type="ECO:0000259" key="1">
    <source>
        <dbReference type="Pfam" id="PF14258"/>
    </source>
</evidence>
<dbReference type="GeneID" id="90449163"/>
<dbReference type="InterPro" id="IPR029062">
    <property type="entry name" value="Class_I_gatase-like"/>
</dbReference>
<dbReference type="RefSeq" id="WP_193807712.1">
    <property type="nucleotide sequence ID" value="NZ_CP087714.1"/>
</dbReference>
<evidence type="ECO:0000313" key="3">
    <source>
        <dbReference type="Proteomes" id="UP001492541"/>
    </source>
</evidence>
<dbReference type="PROSITE" id="PS51257">
    <property type="entry name" value="PROKAR_LIPOPROTEIN"/>
    <property type="match status" value="1"/>
</dbReference>
<keyword evidence="3" id="KW-1185">Reference proteome</keyword>
<dbReference type="InterPro" id="IPR025646">
    <property type="entry name" value="DUF4350"/>
</dbReference>
<reference evidence="2 3" key="1">
    <citation type="submission" date="2021-11" db="EMBL/GenBank/DDBJ databases">
        <title>Whole genome of Geoglobus acetivorans.</title>
        <authorList>
            <person name="Liu D."/>
        </authorList>
    </citation>
    <scope>NUCLEOTIDE SEQUENCE [LARGE SCALE GENOMIC DNA]</scope>
    <source>
        <strain evidence="2 3">SBH6</strain>
    </source>
</reference>
<dbReference type="SUPFAM" id="SSF52317">
    <property type="entry name" value="Class I glutamine amidotransferase-like"/>
    <property type="match status" value="1"/>
</dbReference>
<accession>A0ABZ3H0L9</accession>
<protein>
    <recommendedName>
        <fullName evidence="1">DUF4350 domain-containing protein</fullName>
    </recommendedName>
</protein>
<evidence type="ECO:0000313" key="2">
    <source>
        <dbReference type="EMBL" id="XAT62751.1"/>
    </source>
</evidence>
<gene>
    <name evidence="2" type="ORF">LPQ35_05715</name>
</gene>
<sequence length="220" mass="24294">MNHIRAVAIIILVTSSLVLTGCADYGSRDKVVIFDVAHRPIFSQYSELKKIFQESGFRVVDGGVEDLNGASAYILMGPAHKVDEQEIAEFVKNGGILFIAIHIPPSNLESLLKEFGFEVEKEPIKREIVTGIPLVEHPLTSGIEEITMYGCFRVSNPIIGEKKETMSFSSEKEMGIVGFAKYGKGFIIVAGDDAAFTDQHIDISDNRKLIQNLVLFISNM</sequence>
<dbReference type="Proteomes" id="UP001492541">
    <property type="component" value="Chromosome"/>
</dbReference>
<proteinExistence type="predicted"/>